<proteinExistence type="predicted"/>
<sequence>MEHSAETCTRAMAREATPASHANPPNHANHATLTLPMTLFFAAAVGVIVVNLSAAQPLAGLVSQSLELRPEFVGAVAMLPQLGYAAGLLLLVPLCDLLENRRLIFRTLLACSVFLALAALARSGPLFLGAAFLAGATSSVIQMLVPMAASMAPESRRGRAVGNVMSGLMLGILLSRPLASLIAGTLGWRAFYGIEAVADALLAVVLFVRTPRRMPGVTARYADLLYSLWTLLRTERVLRRSAFLAALALGAFSAFWTAVALLLSQPPFSLGMNGIAAFALAGASGAIVTPLAGRLGDHGAGRAVQYAAHATMLGAVVLLGVAGAGWGGFAPAAHPALALCLLVAGAAALDAGVIADQTLGRRAINLLNPAARGRLNAIFVGMFFIGGAAGALMAGAAWATARWSGVCLVALGFTVAVIALGFVYRASPASGR</sequence>
<dbReference type="Proteomes" id="UP001392318">
    <property type="component" value="Unassembled WGS sequence"/>
</dbReference>
<evidence type="ECO:0000313" key="2">
    <source>
        <dbReference type="Proteomes" id="UP001392318"/>
    </source>
</evidence>
<reference evidence="1" key="1">
    <citation type="submission" date="2024-01" db="EMBL/GenBank/DDBJ databases">
        <title>The diversity of rhizobia nodulating Mimosa spp. in eleven states of Brazil covering several biomes is determined by host plant, location, and edaphic factors.</title>
        <authorList>
            <person name="Rouws L."/>
            <person name="Barauna A."/>
            <person name="Beukes C."/>
            <person name="De Faria S.M."/>
            <person name="Gross E."/>
            <person name="Dos Reis Junior F.B."/>
            <person name="Simon M."/>
            <person name="Maluk M."/>
            <person name="Odee D.W."/>
            <person name="Kenicer G."/>
            <person name="Young J.P.W."/>
            <person name="Reis V.M."/>
            <person name="Zilli J."/>
            <person name="James E.K."/>
        </authorList>
    </citation>
    <scope>NUCLEOTIDE SEQUENCE</scope>
    <source>
        <strain evidence="1">JPY452</strain>
    </source>
</reference>
<keyword evidence="2" id="KW-1185">Reference proteome</keyword>
<organism evidence="1 2">
    <name type="scientific">Paraburkholderia unamae</name>
    <dbReference type="NCBI Taxonomy" id="219649"/>
    <lineage>
        <taxon>Bacteria</taxon>
        <taxon>Pseudomonadati</taxon>
        <taxon>Pseudomonadota</taxon>
        <taxon>Betaproteobacteria</taxon>
        <taxon>Burkholderiales</taxon>
        <taxon>Burkholderiaceae</taxon>
        <taxon>Paraburkholderia</taxon>
    </lineage>
</organism>
<evidence type="ECO:0000313" key="1">
    <source>
        <dbReference type="EMBL" id="MEM5403487.1"/>
    </source>
</evidence>
<gene>
    <name evidence="1" type="ORF">VSR83_26210</name>
</gene>
<accession>A0ACC6RPI6</accession>
<comment type="caution">
    <text evidence="1">The sequence shown here is derived from an EMBL/GenBank/DDBJ whole genome shotgun (WGS) entry which is preliminary data.</text>
</comment>
<protein>
    <submittedName>
        <fullName evidence="1">MFS transporter</fullName>
    </submittedName>
</protein>
<dbReference type="EMBL" id="JAYMRU010000021">
    <property type="protein sequence ID" value="MEM5403487.1"/>
    <property type="molecule type" value="Genomic_DNA"/>
</dbReference>
<name>A0ACC6RPI6_9BURK</name>